<dbReference type="InterPro" id="IPR031479">
    <property type="entry name" value="SLX4IP"/>
</dbReference>
<accession>A0AAV3AKR9</accession>
<protein>
    <recommendedName>
        <fullName evidence="4">Protein SLX4IP</fullName>
    </recommendedName>
</protein>
<dbReference type="PANTHER" id="PTHR28557">
    <property type="entry name" value="PROTEIN SLX4IP"/>
    <property type="match status" value="1"/>
</dbReference>
<evidence type="ECO:0000256" key="1">
    <source>
        <dbReference type="SAM" id="MobiDB-lite"/>
    </source>
</evidence>
<comment type="caution">
    <text evidence="2">The sequence shown here is derived from an EMBL/GenBank/DDBJ whole genome shotgun (WGS) entry which is preliminary data.</text>
</comment>
<feature type="region of interest" description="Disordered" evidence="1">
    <location>
        <begin position="250"/>
        <end position="273"/>
    </location>
</feature>
<evidence type="ECO:0008006" key="4">
    <source>
        <dbReference type="Google" id="ProtNLM"/>
    </source>
</evidence>
<proteinExistence type="predicted"/>
<feature type="region of interest" description="Disordered" evidence="1">
    <location>
        <begin position="165"/>
        <end position="227"/>
    </location>
</feature>
<dbReference type="Proteomes" id="UP001181693">
    <property type="component" value="Unassembled WGS sequence"/>
</dbReference>
<dbReference type="EMBL" id="DYDO01000004">
    <property type="protein sequence ID" value="DBA27099.1"/>
    <property type="molecule type" value="Genomic_DNA"/>
</dbReference>
<dbReference type="Pfam" id="PF15744">
    <property type="entry name" value="UPF0492"/>
    <property type="match status" value="2"/>
</dbReference>
<sequence length="344" mass="39104">MEDVEWPACGNFAVLVDLHVLPQGTSKDTSWFSDHEKEEVSTLLRDMIDCRVRQHIESRRQQGQVKLKEYTQANPLFLKGNTLRIAAYFIKRWVKLRCVIKHHYRELYVFPDRLVVCTSQLEPCPNTSDAETVKAANKGLVKKTKVGKDADSEFSSDLKVCPRLGLTSPDKGNKTTTPSELVGEQAKHCIKKPHNSLELPDPEVENDGNHRQPCRSSSQHKSQSAEWLEAQDLTKALSWICESALPEDKQTLPTSVMQHKRRRHSSEGKIEDARKKAYLRDDTVLSQIHTGLEATESMPLALRILNYQKPSRDSPDVPMGEPSKHSRKPENGPSNKLKRLRSKK</sequence>
<dbReference type="PANTHER" id="PTHR28557:SF1">
    <property type="entry name" value="PROTEIN SLX4IP"/>
    <property type="match status" value="1"/>
</dbReference>
<reference evidence="2" key="1">
    <citation type="thesis" date="2020" institute="ProQuest LLC" country="789 East Eisenhower Parkway, Ann Arbor, MI, USA">
        <title>Comparative Genomics and Chromosome Evolution.</title>
        <authorList>
            <person name="Mudd A.B."/>
        </authorList>
    </citation>
    <scope>NUCLEOTIDE SEQUENCE</scope>
    <source>
        <strain evidence="2">1538</strain>
        <tissue evidence="2">Blood</tissue>
    </source>
</reference>
<dbReference type="AlphaFoldDB" id="A0AAV3AKR9"/>
<feature type="compositionally biased region" description="Polar residues" evidence="1">
    <location>
        <begin position="214"/>
        <end position="225"/>
    </location>
</feature>
<evidence type="ECO:0000313" key="2">
    <source>
        <dbReference type="EMBL" id="DBA27099.1"/>
    </source>
</evidence>
<gene>
    <name evidence="2" type="ORF">GDO54_011278</name>
</gene>
<organism evidence="2 3">
    <name type="scientific">Pyxicephalus adspersus</name>
    <name type="common">African bullfrog</name>
    <dbReference type="NCBI Taxonomy" id="30357"/>
    <lineage>
        <taxon>Eukaryota</taxon>
        <taxon>Metazoa</taxon>
        <taxon>Chordata</taxon>
        <taxon>Craniata</taxon>
        <taxon>Vertebrata</taxon>
        <taxon>Euteleostomi</taxon>
        <taxon>Amphibia</taxon>
        <taxon>Batrachia</taxon>
        <taxon>Anura</taxon>
        <taxon>Neobatrachia</taxon>
        <taxon>Ranoidea</taxon>
        <taxon>Pyxicephalidae</taxon>
        <taxon>Pyxicephalinae</taxon>
        <taxon>Pyxicephalus</taxon>
    </lineage>
</organism>
<evidence type="ECO:0000313" key="3">
    <source>
        <dbReference type="Proteomes" id="UP001181693"/>
    </source>
</evidence>
<feature type="region of interest" description="Disordered" evidence="1">
    <location>
        <begin position="306"/>
        <end position="344"/>
    </location>
</feature>
<name>A0AAV3AKR9_PYXAD</name>
<keyword evidence="3" id="KW-1185">Reference proteome</keyword>